<reference evidence="2 3" key="1">
    <citation type="journal article" date="2023" name="Sci. Data">
        <title>Genome assembly of the Korean intertidal mud-creeper Batillaria attramentaria.</title>
        <authorList>
            <person name="Patra A.K."/>
            <person name="Ho P.T."/>
            <person name="Jun S."/>
            <person name="Lee S.J."/>
            <person name="Kim Y."/>
            <person name="Won Y.J."/>
        </authorList>
    </citation>
    <scope>NUCLEOTIDE SEQUENCE [LARGE SCALE GENOMIC DNA]</scope>
    <source>
        <strain evidence="2">Wonlab-2016</strain>
    </source>
</reference>
<name>A0ABD0L0T4_9CAEN</name>
<dbReference type="EMBL" id="JACVVK020000097">
    <property type="protein sequence ID" value="KAK7493007.1"/>
    <property type="molecule type" value="Genomic_DNA"/>
</dbReference>
<evidence type="ECO:0000313" key="3">
    <source>
        <dbReference type="Proteomes" id="UP001519460"/>
    </source>
</evidence>
<evidence type="ECO:0000256" key="1">
    <source>
        <dbReference type="SAM" id="MobiDB-lite"/>
    </source>
</evidence>
<gene>
    <name evidence="2" type="ORF">BaRGS_00015737</name>
</gene>
<dbReference type="Proteomes" id="UP001519460">
    <property type="component" value="Unassembled WGS sequence"/>
</dbReference>
<comment type="caution">
    <text evidence="2">The sequence shown here is derived from an EMBL/GenBank/DDBJ whole genome shotgun (WGS) entry which is preliminary data.</text>
</comment>
<organism evidence="2 3">
    <name type="scientific">Batillaria attramentaria</name>
    <dbReference type="NCBI Taxonomy" id="370345"/>
    <lineage>
        <taxon>Eukaryota</taxon>
        <taxon>Metazoa</taxon>
        <taxon>Spiralia</taxon>
        <taxon>Lophotrochozoa</taxon>
        <taxon>Mollusca</taxon>
        <taxon>Gastropoda</taxon>
        <taxon>Caenogastropoda</taxon>
        <taxon>Sorbeoconcha</taxon>
        <taxon>Cerithioidea</taxon>
        <taxon>Batillariidae</taxon>
        <taxon>Batillaria</taxon>
    </lineage>
</organism>
<accession>A0ABD0L0T4</accession>
<dbReference type="AlphaFoldDB" id="A0ABD0L0T4"/>
<keyword evidence="3" id="KW-1185">Reference proteome</keyword>
<feature type="region of interest" description="Disordered" evidence="1">
    <location>
        <begin position="133"/>
        <end position="157"/>
    </location>
</feature>
<proteinExistence type="predicted"/>
<sequence>MRQRSLVSVAEKRSLTNAGPLTQKNGGLCSGCPVLLQGEAVILALLQKVVDGGCRGMPLSAVGQPDSMTVYYIHVAYMPPAPTSRVTLTFQSNKRKEESFLSPHVTPTTAYRINSARISTHQAQTKAFCPRVRRPAEPLPGDQQCTVKARPPREDID</sequence>
<protein>
    <submittedName>
        <fullName evidence="2">Uncharacterized protein</fullName>
    </submittedName>
</protein>
<evidence type="ECO:0000313" key="2">
    <source>
        <dbReference type="EMBL" id="KAK7493007.1"/>
    </source>
</evidence>